<evidence type="ECO:0008006" key="4">
    <source>
        <dbReference type="Google" id="ProtNLM"/>
    </source>
</evidence>
<reference evidence="3" key="1">
    <citation type="journal article" date="2019" name="Int. J. Syst. Evol. Microbiol.">
        <title>The Global Catalogue of Microorganisms (GCM) 10K type strain sequencing project: providing services to taxonomists for standard genome sequencing and annotation.</title>
        <authorList>
            <consortium name="The Broad Institute Genomics Platform"/>
            <consortium name="The Broad Institute Genome Sequencing Center for Infectious Disease"/>
            <person name="Wu L."/>
            <person name="Ma J."/>
        </authorList>
    </citation>
    <scope>NUCLEOTIDE SEQUENCE [LARGE SCALE GENOMIC DNA]</scope>
    <source>
        <strain evidence="3">CCM 8653</strain>
    </source>
</reference>
<keyword evidence="3" id="KW-1185">Reference proteome</keyword>
<accession>A0ABQ2B587</accession>
<dbReference type="SUPFAM" id="SSF53756">
    <property type="entry name" value="UDP-Glycosyltransferase/glycogen phosphorylase"/>
    <property type="match status" value="1"/>
</dbReference>
<protein>
    <recommendedName>
        <fullName evidence="4">Glycosyl transferase group 1</fullName>
    </recommendedName>
</protein>
<dbReference type="Proteomes" id="UP000632535">
    <property type="component" value="Unassembled WGS sequence"/>
</dbReference>
<sequence length="401" mass="42402">MSPAGRPARAGRDLVVVSLEAWDEVWRRNQYLVSGLLDRDPALRVLFVEPPADPAFAARRGRPPRPGRGLRRGPGDDGRAGRLWLHEPTKLWPRRLDRRADDRLAGSVRRAATRAGIADPVLWVNDPAAAGLLAATGWPALYDVTDDWLLAPRGPAEHARLTAAEAVLLDACAEVVVCSPTLARSKGAARPVTLVTNGVDVARYRRPRPRPDDLPAGPVALYLGTVHPDRFDVGLALRTARATAGAGTLVLAGPVVDLDRSATAALEQAGVRLLGARHRDDVPAYLQHADVLVVPHVVSPFTESLDPIKLYEYRAVGRPVVSTPVAGFRDAAGPGVVVAAADAFPAAVRDALTRSDGSGRAGSPDAGADAGPAAGIPTWAGQAALMGDVVDRVARRPARLR</sequence>
<evidence type="ECO:0000256" key="1">
    <source>
        <dbReference type="SAM" id="MobiDB-lite"/>
    </source>
</evidence>
<proteinExistence type="predicted"/>
<name>A0ABQ2B587_9MICO</name>
<gene>
    <name evidence="2" type="ORF">GCM10007368_08220</name>
</gene>
<feature type="region of interest" description="Disordered" evidence="1">
    <location>
        <begin position="354"/>
        <end position="373"/>
    </location>
</feature>
<feature type="region of interest" description="Disordered" evidence="1">
    <location>
        <begin position="56"/>
        <end position="79"/>
    </location>
</feature>
<dbReference type="EMBL" id="BMDG01000002">
    <property type="protein sequence ID" value="GGI05849.1"/>
    <property type="molecule type" value="Genomic_DNA"/>
</dbReference>
<organism evidence="2 3">
    <name type="scientific">Isoptericola cucumis</name>
    <dbReference type="NCBI Taxonomy" id="1776856"/>
    <lineage>
        <taxon>Bacteria</taxon>
        <taxon>Bacillati</taxon>
        <taxon>Actinomycetota</taxon>
        <taxon>Actinomycetes</taxon>
        <taxon>Micrococcales</taxon>
        <taxon>Promicromonosporaceae</taxon>
        <taxon>Isoptericola</taxon>
    </lineage>
</organism>
<dbReference type="PANTHER" id="PTHR12526">
    <property type="entry name" value="GLYCOSYLTRANSFERASE"/>
    <property type="match status" value="1"/>
</dbReference>
<feature type="compositionally biased region" description="Basic residues" evidence="1">
    <location>
        <begin position="59"/>
        <end position="71"/>
    </location>
</feature>
<evidence type="ECO:0000313" key="3">
    <source>
        <dbReference type="Proteomes" id="UP000632535"/>
    </source>
</evidence>
<evidence type="ECO:0000313" key="2">
    <source>
        <dbReference type="EMBL" id="GGI05849.1"/>
    </source>
</evidence>
<dbReference type="RefSeq" id="WP_188522374.1">
    <property type="nucleotide sequence ID" value="NZ_BMDG01000002.1"/>
</dbReference>
<dbReference type="Gene3D" id="3.40.50.2000">
    <property type="entry name" value="Glycogen Phosphorylase B"/>
    <property type="match status" value="1"/>
</dbReference>
<comment type="caution">
    <text evidence="2">The sequence shown here is derived from an EMBL/GenBank/DDBJ whole genome shotgun (WGS) entry which is preliminary data.</text>
</comment>
<dbReference type="Pfam" id="PF13692">
    <property type="entry name" value="Glyco_trans_1_4"/>
    <property type="match status" value="1"/>
</dbReference>